<keyword evidence="2 4" id="KW-0694">RNA-binding</keyword>
<dbReference type="Pfam" id="PF00076">
    <property type="entry name" value="RRM_1"/>
    <property type="match status" value="1"/>
</dbReference>
<feature type="compositionally biased region" description="Gly residues" evidence="5">
    <location>
        <begin position="258"/>
        <end position="287"/>
    </location>
</feature>
<evidence type="ECO:0000256" key="4">
    <source>
        <dbReference type="PROSITE-ProRule" id="PRU00176"/>
    </source>
</evidence>
<protein>
    <recommendedName>
        <fullName evidence="6">RRM domain-containing protein</fullName>
    </recommendedName>
</protein>
<dbReference type="SUPFAM" id="SSF54928">
    <property type="entry name" value="RNA-binding domain, RBD"/>
    <property type="match status" value="1"/>
</dbReference>
<evidence type="ECO:0000256" key="5">
    <source>
        <dbReference type="SAM" id="MobiDB-lite"/>
    </source>
</evidence>
<gene>
    <name evidence="7" type="ORF">H257_00560</name>
</gene>
<evidence type="ECO:0000313" key="7">
    <source>
        <dbReference type="EMBL" id="ETV89200.1"/>
    </source>
</evidence>
<dbReference type="VEuPathDB" id="FungiDB:H257_00560"/>
<comment type="subcellular location">
    <subcellularLocation>
        <location evidence="1">Nucleus</location>
    </subcellularLocation>
</comment>
<evidence type="ECO:0000259" key="6">
    <source>
        <dbReference type="PROSITE" id="PS50102"/>
    </source>
</evidence>
<dbReference type="SMART" id="SM00360">
    <property type="entry name" value="RRM"/>
    <property type="match status" value="1"/>
</dbReference>
<dbReference type="GO" id="GO:0006355">
    <property type="term" value="P:regulation of DNA-templated transcription"/>
    <property type="evidence" value="ECO:0007669"/>
    <property type="project" value="InterPro"/>
</dbReference>
<name>W4HB07_APHAT</name>
<dbReference type="GeneID" id="20802556"/>
<dbReference type="GO" id="GO:0005634">
    <property type="term" value="C:nucleus"/>
    <property type="evidence" value="ECO:0007669"/>
    <property type="project" value="UniProtKB-SubCell"/>
</dbReference>
<evidence type="ECO:0000256" key="3">
    <source>
        <dbReference type="ARBA" id="ARBA00023242"/>
    </source>
</evidence>
<dbReference type="STRING" id="112090.W4HB07"/>
<sequence length="295" mass="32118">MGRSQERRDDRGYDRSRGPSDRDSSDRYRSERPRDDRSSDRSRDDRDQRPSDRDRSGRGSDRFSDRPSDRDAPSDRGGRSYAERDDRGRDRRDDRGGRGGGHDSGRDRDVGASRESYSRDSGSHYGDNGGGGSSYDAYPPPEPAGPWDPKAEAEKDESWARIYVSNLPNDVTTDELQSIFGGIGVIAKEKQKRGYKDQWPWKIKIYTNDDGTLKGDAVITFEDANAARTAPGFFNGSDIRGNTITVELAGKPEPPAGGWVGGPGGRGGRGGGGRGGGGRFGGGGRGGGDSRYRPY</sequence>
<organism evidence="7">
    <name type="scientific">Aphanomyces astaci</name>
    <name type="common">Crayfish plague agent</name>
    <dbReference type="NCBI Taxonomy" id="112090"/>
    <lineage>
        <taxon>Eukaryota</taxon>
        <taxon>Sar</taxon>
        <taxon>Stramenopiles</taxon>
        <taxon>Oomycota</taxon>
        <taxon>Saprolegniomycetes</taxon>
        <taxon>Saprolegniales</taxon>
        <taxon>Verrucalvaceae</taxon>
        <taxon>Aphanomyces</taxon>
    </lineage>
</organism>
<dbReference type="PANTHER" id="PTHR23238">
    <property type="entry name" value="RNA BINDING PROTEIN"/>
    <property type="match status" value="1"/>
</dbReference>
<feature type="domain" description="RRM" evidence="6">
    <location>
        <begin position="160"/>
        <end position="251"/>
    </location>
</feature>
<dbReference type="InterPro" id="IPR035979">
    <property type="entry name" value="RBD_domain_sf"/>
</dbReference>
<feature type="compositionally biased region" description="Basic and acidic residues" evidence="5">
    <location>
        <begin position="1"/>
        <end position="122"/>
    </location>
</feature>
<dbReference type="PROSITE" id="PS50102">
    <property type="entry name" value="RRM"/>
    <property type="match status" value="1"/>
</dbReference>
<reference evidence="7" key="1">
    <citation type="submission" date="2013-12" db="EMBL/GenBank/DDBJ databases">
        <title>The Genome Sequence of Aphanomyces astaci APO3.</title>
        <authorList>
            <consortium name="The Broad Institute Genomics Platform"/>
            <person name="Russ C."/>
            <person name="Tyler B."/>
            <person name="van West P."/>
            <person name="Dieguez-Uribeondo J."/>
            <person name="Young S.K."/>
            <person name="Zeng Q."/>
            <person name="Gargeya S."/>
            <person name="Fitzgerald M."/>
            <person name="Abouelleil A."/>
            <person name="Alvarado L."/>
            <person name="Chapman S.B."/>
            <person name="Gainer-Dewar J."/>
            <person name="Goldberg J."/>
            <person name="Griggs A."/>
            <person name="Gujja S."/>
            <person name="Hansen M."/>
            <person name="Howarth C."/>
            <person name="Imamovic A."/>
            <person name="Ireland A."/>
            <person name="Larimer J."/>
            <person name="McCowan C."/>
            <person name="Murphy C."/>
            <person name="Pearson M."/>
            <person name="Poon T.W."/>
            <person name="Priest M."/>
            <person name="Roberts A."/>
            <person name="Saif S."/>
            <person name="Shea T."/>
            <person name="Sykes S."/>
            <person name="Wortman J."/>
            <person name="Nusbaum C."/>
            <person name="Birren B."/>
        </authorList>
    </citation>
    <scope>NUCLEOTIDE SEQUENCE [LARGE SCALE GENOMIC DNA]</scope>
    <source>
        <strain evidence="7">APO3</strain>
    </source>
</reference>
<feature type="region of interest" description="Disordered" evidence="5">
    <location>
        <begin position="251"/>
        <end position="295"/>
    </location>
</feature>
<dbReference type="RefSeq" id="XP_009821600.1">
    <property type="nucleotide sequence ID" value="XM_009823298.1"/>
</dbReference>
<keyword evidence="3" id="KW-0539">Nucleus</keyword>
<dbReference type="InterPro" id="IPR000504">
    <property type="entry name" value="RRM_dom"/>
</dbReference>
<dbReference type="GO" id="GO:0003723">
    <property type="term" value="F:RNA binding"/>
    <property type="evidence" value="ECO:0007669"/>
    <property type="project" value="UniProtKB-UniRule"/>
</dbReference>
<dbReference type="AlphaFoldDB" id="W4HB07"/>
<proteinExistence type="predicted"/>
<dbReference type="InterPro" id="IPR012677">
    <property type="entry name" value="Nucleotide-bd_a/b_plait_sf"/>
</dbReference>
<dbReference type="Gene3D" id="3.30.70.330">
    <property type="match status" value="1"/>
</dbReference>
<evidence type="ECO:0000256" key="2">
    <source>
        <dbReference type="ARBA" id="ARBA00022884"/>
    </source>
</evidence>
<feature type="region of interest" description="Disordered" evidence="5">
    <location>
        <begin position="1"/>
        <end position="155"/>
    </location>
</feature>
<evidence type="ECO:0000256" key="1">
    <source>
        <dbReference type="ARBA" id="ARBA00004123"/>
    </source>
</evidence>
<dbReference type="InterPro" id="IPR034870">
    <property type="entry name" value="TET_fam"/>
</dbReference>
<accession>W4HB07</accession>
<dbReference type="OrthoDB" id="76445at2759"/>
<dbReference type="EMBL" id="KI913114">
    <property type="protein sequence ID" value="ETV89200.1"/>
    <property type="molecule type" value="Genomic_DNA"/>
</dbReference>